<dbReference type="InterPro" id="IPR040521">
    <property type="entry name" value="KDZ"/>
</dbReference>
<keyword evidence="2" id="KW-1185">Reference proteome</keyword>
<gene>
    <name evidence="1" type="ORF">EV702DRAFT_981674</name>
</gene>
<dbReference type="AlphaFoldDB" id="A0A9P6ZIJ4"/>
<dbReference type="Pfam" id="PF18758">
    <property type="entry name" value="KDZ"/>
    <property type="match status" value="1"/>
</dbReference>
<dbReference type="Proteomes" id="UP000714275">
    <property type="component" value="Unassembled WGS sequence"/>
</dbReference>
<sequence length="297" mass="33547">MVGAFHGHAHNRKCQLDWHPMYIPGTGHSEGEGCEHIFSASNALARGTRHASKFHRHQNIEQHFAFWNDDKYAALSGFMWNHYREALKSIQMLTVELSAIKAELNITDDDFPQYLLQERAYLDSLKQPPARDKISIRYVEVLDELDERRTEWNSARKLANNALTEIAAGSLEQINKALAQARIRVDSSYAKLQHAEVLVAHIESQLAVEARWEIGGNEYNQFKMEAHLGKYHTALDDLECLVVMRLFELSKVSLSGTGESLSSAISSSLLINFCRVQATSTDRQGFATVFGGHSKFN</sequence>
<comment type="caution">
    <text evidence="1">The sequence shown here is derived from an EMBL/GenBank/DDBJ whole genome shotgun (WGS) entry which is preliminary data.</text>
</comment>
<dbReference type="PANTHER" id="PTHR33096:SF1">
    <property type="entry name" value="CXC1-LIKE CYSTEINE CLUSTER ASSOCIATED WITH KDZ TRANSPOSASES DOMAIN-CONTAINING PROTEIN"/>
    <property type="match status" value="1"/>
</dbReference>
<dbReference type="EMBL" id="JABBWD010000111">
    <property type="protein sequence ID" value="KAG1765192.1"/>
    <property type="molecule type" value="Genomic_DNA"/>
</dbReference>
<accession>A0A9P6ZIJ4</accession>
<dbReference type="OrthoDB" id="3251205at2759"/>
<protein>
    <submittedName>
        <fullName evidence="1">Uncharacterized protein</fullName>
    </submittedName>
</protein>
<organism evidence="1 2">
    <name type="scientific">Suillus placidus</name>
    <dbReference type="NCBI Taxonomy" id="48579"/>
    <lineage>
        <taxon>Eukaryota</taxon>
        <taxon>Fungi</taxon>
        <taxon>Dikarya</taxon>
        <taxon>Basidiomycota</taxon>
        <taxon>Agaricomycotina</taxon>
        <taxon>Agaricomycetes</taxon>
        <taxon>Agaricomycetidae</taxon>
        <taxon>Boletales</taxon>
        <taxon>Suillineae</taxon>
        <taxon>Suillaceae</taxon>
        <taxon>Suillus</taxon>
    </lineage>
</organism>
<name>A0A9P6ZIJ4_9AGAM</name>
<dbReference type="PANTHER" id="PTHR33096">
    <property type="entry name" value="CXC2 DOMAIN-CONTAINING PROTEIN"/>
    <property type="match status" value="1"/>
</dbReference>
<reference evidence="1" key="1">
    <citation type="journal article" date="2020" name="New Phytol.">
        <title>Comparative genomics reveals dynamic genome evolution in host specialist ectomycorrhizal fungi.</title>
        <authorList>
            <person name="Lofgren L.A."/>
            <person name="Nguyen N.H."/>
            <person name="Vilgalys R."/>
            <person name="Ruytinx J."/>
            <person name="Liao H.L."/>
            <person name="Branco S."/>
            <person name="Kuo A."/>
            <person name="LaButti K."/>
            <person name="Lipzen A."/>
            <person name="Andreopoulos W."/>
            <person name="Pangilinan J."/>
            <person name="Riley R."/>
            <person name="Hundley H."/>
            <person name="Na H."/>
            <person name="Barry K."/>
            <person name="Grigoriev I.V."/>
            <person name="Stajich J.E."/>
            <person name="Kennedy P.G."/>
        </authorList>
    </citation>
    <scope>NUCLEOTIDE SEQUENCE</scope>
    <source>
        <strain evidence="1">DOB743</strain>
    </source>
</reference>
<evidence type="ECO:0000313" key="2">
    <source>
        <dbReference type="Proteomes" id="UP000714275"/>
    </source>
</evidence>
<evidence type="ECO:0000313" key="1">
    <source>
        <dbReference type="EMBL" id="KAG1765192.1"/>
    </source>
</evidence>
<proteinExistence type="predicted"/>